<dbReference type="SMART" id="SM00213">
    <property type="entry name" value="UBQ"/>
    <property type="match status" value="1"/>
</dbReference>
<dbReference type="PANTHER" id="PTHR10666">
    <property type="entry name" value="UBIQUITIN"/>
    <property type="match status" value="1"/>
</dbReference>
<dbReference type="PROSITE" id="PS50053">
    <property type="entry name" value="UBIQUITIN_2"/>
    <property type="match status" value="1"/>
</dbReference>
<dbReference type="Proteomes" id="UP001207294">
    <property type="component" value="Unassembled WGS sequence"/>
</dbReference>
<evidence type="ECO:0000313" key="3">
    <source>
        <dbReference type="Proteomes" id="UP001207294"/>
    </source>
</evidence>
<keyword evidence="3" id="KW-1185">Reference proteome</keyword>
<comment type="caution">
    <text evidence="2">The sequence shown here is derived from an EMBL/GenBank/DDBJ whole genome shotgun (WGS) entry which is preliminary data.</text>
</comment>
<dbReference type="RefSeq" id="WP_117187087.1">
    <property type="nucleotide sequence ID" value="NZ_JAFGZD010000001.1"/>
</dbReference>
<name>A0ABT3BQS4_9PSED</name>
<dbReference type="GeneID" id="93559520"/>
<evidence type="ECO:0000313" key="2">
    <source>
        <dbReference type="EMBL" id="MCV4375188.1"/>
    </source>
</evidence>
<accession>A0ABT3BQS4</accession>
<dbReference type="InterPro" id="IPR019956">
    <property type="entry name" value="Ubiquitin_dom"/>
</dbReference>
<organism evidence="2 3">
    <name type="scientific">Pseudomonas capsici</name>
    <dbReference type="NCBI Taxonomy" id="2810614"/>
    <lineage>
        <taxon>Bacteria</taxon>
        <taxon>Pseudomonadati</taxon>
        <taxon>Pseudomonadota</taxon>
        <taxon>Gammaproteobacteria</taxon>
        <taxon>Pseudomonadales</taxon>
        <taxon>Pseudomonadaceae</taxon>
        <taxon>Pseudomonas</taxon>
    </lineage>
</organism>
<sequence length="73" mass="8415">MIIYVKKLTGENLVLEVEPSDTIRNVKDNLENRYGIPATEQRLIFSGKLLEDQKALSDYNIQNESTLHLVIRL</sequence>
<feature type="domain" description="Ubiquitin-like" evidence="1">
    <location>
        <begin position="1"/>
        <end position="73"/>
    </location>
</feature>
<reference evidence="2 3" key="1">
    <citation type="submission" date="2022-10" db="EMBL/GenBank/DDBJ databases">
        <title>Characterization of Pseudomonas capsici strains from pepper and tomato in Georgia.</title>
        <authorList>
            <person name="Zhao M."/>
            <person name="Dutta B."/>
        </authorList>
    </citation>
    <scope>NUCLEOTIDE SEQUENCE [LARGE SCALE GENOMIC DNA]</scope>
    <source>
        <strain evidence="2 3">Pc20-5</strain>
    </source>
</reference>
<proteinExistence type="predicted"/>
<evidence type="ECO:0000259" key="1">
    <source>
        <dbReference type="PROSITE" id="PS50053"/>
    </source>
</evidence>
<dbReference type="SUPFAM" id="SSF54236">
    <property type="entry name" value="Ubiquitin-like"/>
    <property type="match status" value="1"/>
</dbReference>
<dbReference type="InterPro" id="IPR029071">
    <property type="entry name" value="Ubiquitin-like_domsf"/>
</dbReference>
<dbReference type="EMBL" id="JAOXML010000001">
    <property type="protein sequence ID" value="MCV4375188.1"/>
    <property type="molecule type" value="Genomic_DNA"/>
</dbReference>
<dbReference type="InterPro" id="IPR000626">
    <property type="entry name" value="Ubiquitin-like_dom"/>
</dbReference>
<dbReference type="PRINTS" id="PR00348">
    <property type="entry name" value="UBIQUITIN"/>
</dbReference>
<gene>
    <name evidence="2" type="ORF">OH718_01130</name>
</gene>
<dbReference type="Gene3D" id="3.10.20.90">
    <property type="entry name" value="Phosphatidylinositol 3-kinase Catalytic Subunit, Chain A, domain 1"/>
    <property type="match status" value="1"/>
</dbReference>
<dbReference type="Pfam" id="PF00240">
    <property type="entry name" value="ubiquitin"/>
    <property type="match status" value="1"/>
</dbReference>
<dbReference type="InterPro" id="IPR050158">
    <property type="entry name" value="Ubiquitin_ubiquitin-like"/>
</dbReference>
<protein>
    <submittedName>
        <fullName evidence="2">Ubiquitin-like protein</fullName>
    </submittedName>
</protein>